<dbReference type="PANTHER" id="PTHR33540:SF1">
    <property type="entry name" value="N-ACETYLMURAMATE_N-ACETYLGLUCOSAMINE KINASE"/>
    <property type="match status" value="1"/>
</dbReference>
<gene>
    <name evidence="4" type="ORF">ACFPK0_04560</name>
</gene>
<organism evidence="4 5">
    <name type="scientific">Rhodanobacter ginsenosidimutans</name>
    <dbReference type="NCBI Taxonomy" id="490571"/>
    <lineage>
        <taxon>Bacteria</taxon>
        <taxon>Pseudomonadati</taxon>
        <taxon>Pseudomonadota</taxon>
        <taxon>Gammaproteobacteria</taxon>
        <taxon>Lysobacterales</taxon>
        <taxon>Rhodanobacteraceae</taxon>
        <taxon>Rhodanobacter</taxon>
    </lineage>
</organism>
<accession>A0ABW0JTX4</accession>
<dbReference type="InterPro" id="IPR002575">
    <property type="entry name" value="Aminoglycoside_PTrfase"/>
</dbReference>
<dbReference type="Gene3D" id="3.30.200.20">
    <property type="entry name" value="Phosphorylase Kinase, domain 1"/>
    <property type="match status" value="1"/>
</dbReference>
<keyword evidence="1" id="KW-0547">Nucleotide-binding</keyword>
<name>A0ABW0JTX4_9GAMM</name>
<dbReference type="RefSeq" id="WP_377338699.1">
    <property type="nucleotide sequence ID" value="NZ_JALBWS010000015.1"/>
</dbReference>
<keyword evidence="2" id="KW-0067">ATP-binding</keyword>
<evidence type="ECO:0000256" key="1">
    <source>
        <dbReference type="ARBA" id="ARBA00022741"/>
    </source>
</evidence>
<dbReference type="SUPFAM" id="SSF56112">
    <property type="entry name" value="Protein kinase-like (PK-like)"/>
    <property type="match status" value="1"/>
</dbReference>
<dbReference type="InterPro" id="IPR011009">
    <property type="entry name" value="Kinase-like_dom_sf"/>
</dbReference>
<proteinExistence type="predicted"/>
<feature type="domain" description="Aminoglycoside phosphotransferase" evidence="3">
    <location>
        <begin position="26"/>
        <end position="256"/>
    </location>
</feature>
<evidence type="ECO:0000313" key="4">
    <source>
        <dbReference type="EMBL" id="MFC5439287.1"/>
    </source>
</evidence>
<evidence type="ECO:0000313" key="5">
    <source>
        <dbReference type="Proteomes" id="UP001596018"/>
    </source>
</evidence>
<dbReference type="Proteomes" id="UP001596018">
    <property type="component" value="Unassembled WGS sequence"/>
</dbReference>
<sequence length="348" mass="39369">MSSGLPDRAASRLAWTREALADPGLTLEPASADASFRSYWRTRHAGQSWIVMDSPPALEDPAPWLAIGTRLAAAGLHVPTVRAQDLQQGFLLIEDLGSQLYLPALNDATVDALYGDALRALLHMQRDVDTAGMQRYTRDFLLRELEIMPEWFLRRHLGHTPTCAEWDVLEAGFTTLLHNALAQPQGFVHRDYHSRNLLIVPHDQPQNIATRLPNPGIIDYQGALIGPITYDLASLLRDCYIAWDRQRVEAWADGYRLHLQTAQLIDGSVDRGQFLRWFDLTGLQRHIKVLGIFCRLCYRDNKPGYLDDLPRVYDYVIDVAARYPELADFAALLQRCVGTRDLRQVTTA</sequence>
<keyword evidence="5" id="KW-1185">Reference proteome</keyword>
<protein>
    <submittedName>
        <fullName evidence="4">Aminoglycoside phosphotransferase family protein</fullName>
    </submittedName>
</protein>
<dbReference type="Gene3D" id="3.90.1200.10">
    <property type="match status" value="1"/>
</dbReference>
<comment type="caution">
    <text evidence="4">The sequence shown here is derived from an EMBL/GenBank/DDBJ whole genome shotgun (WGS) entry which is preliminary data.</text>
</comment>
<dbReference type="EMBL" id="JBHSMM010000001">
    <property type="protein sequence ID" value="MFC5439287.1"/>
    <property type="molecule type" value="Genomic_DNA"/>
</dbReference>
<dbReference type="Pfam" id="PF01636">
    <property type="entry name" value="APH"/>
    <property type="match status" value="1"/>
</dbReference>
<evidence type="ECO:0000256" key="2">
    <source>
        <dbReference type="ARBA" id="ARBA00022840"/>
    </source>
</evidence>
<reference evidence="5" key="1">
    <citation type="journal article" date="2019" name="Int. J. Syst. Evol. Microbiol.">
        <title>The Global Catalogue of Microorganisms (GCM) 10K type strain sequencing project: providing services to taxonomists for standard genome sequencing and annotation.</title>
        <authorList>
            <consortium name="The Broad Institute Genomics Platform"/>
            <consortium name="The Broad Institute Genome Sequencing Center for Infectious Disease"/>
            <person name="Wu L."/>
            <person name="Ma J."/>
        </authorList>
    </citation>
    <scope>NUCLEOTIDE SEQUENCE [LARGE SCALE GENOMIC DNA]</scope>
    <source>
        <strain evidence="5">KACC 12822</strain>
    </source>
</reference>
<evidence type="ECO:0000259" key="3">
    <source>
        <dbReference type="Pfam" id="PF01636"/>
    </source>
</evidence>
<dbReference type="PANTHER" id="PTHR33540">
    <property type="entry name" value="TRNA THREONYLCARBAMOYLADENOSINE BIOSYNTHESIS PROTEIN TSAE"/>
    <property type="match status" value="1"/>
</dbReference>